<evidence type="ECO:0000256" key="4">
    <source>
        <dbReference type="ARBA" id="ARBA00023163"/>
    </source>
</evidence>
<dbReference type="RefSeq" id="WP_149402706.1">
    <property type="nucleotide sequence ID" value="NZ_BIXY01000051.1"/>
</dbReference>
<keyword evidence="2" id="KW-0805">Transcription regulation</keyword>
<dbReference type="OrthoDB" id="156657at2"/>
<comment type="caution">
    <text evidence="7">The sequence shown here is derived from an EMBL/GenBank/DDBJ whole genome shotgun (WGS) entry which is preliminary data.</text>
</comment>
<keyword evidence="8" id="KW-1185">Reference proteome</keyword>
<dbReference type="SUPFAM" id="SSF53822">
    <property type="entry name" value="Periplasmic binding protein-like I"/>
    <property type="match status" value="1"/>
</dbReference>
<protein>
    <submittedName>
        <fullName evidence="7">LacI family transcriptional regulator</fullName>
    </submittedName>
</protein>
<dbReference type="PANTHER" id="PTHR30146:SF148">
    <property type="entry name" value="HTH-TYPE TRANSCRIPTIONAL REPRESSOR PURR-RELATED"/>
    <property type="match status" value="1"/>
</dbReference>
<dbReference type="Gene3D" id="3.40.50.2300">
    <property type="match status" value="2"/>
</dbReference>
<accession>A0A5A5TE15</accession>
<dbReference type="CDD" id="cd01392">
    <property type="entry name" value="HTH_LacI"/>
    <property type="match status" value="1"/>
</dbReference>
<dbReference type="InterPro" id="IPR028082">
    <property type="entry name" value="Peripla_BP_I"/>
</dbReference>
<dbReference type="Pfam" id="PF13377">
    <property type="entry name" value="Peripla_BP_3"/>
    <property type="match status" value="1"/>
</dbReference>
<gene>
    <name evidence="7" type="ORF">KDI_33550</name>
</gene>
<feature type="domain" description="HTH lacI-type" evidence="6">
    <location>
        <begin position="27"/>
        <end position="71"/>
    </location>
</feature>
<dbReference type="PANTHER" id="PTHR30146">
    <property type="entry name" value="LACI-RELATED TRANSCRIPTIONAL REPRESSOR"/>
    <property type="match status" value="1"/>
</dbReference>
<dbReference type="Proteomes" id="UP000322530">
    <property type="component" value="Unassembled WGS sequence"/>
</dbReference>
<feature type="compositionally biased region" description="Basic and acidic residues" evidence="5">
    <location>
        <begin position="1"/>
        <end position="16"/>
    </location>
</feature>
<dbReference type="SUPFAM" id="SSF47413">
    <property type="entry name" value="lambda repressor-like DNA-binding domains"/>
    <property type="match status" value="1"/>
</dbReference>
<evidence type="ECO:0000256" key="2">
    <source>
        <dbReference type="ARBA" id="ARBA00023015"/>
    </source>
</evidence>
<dbReference type="SMART" id="SM00354">
    <property type="entry name" value="HTH_LACI"/>
    <property type="match status" value="1"/>
</dbReference>
<dbReference type="PROSITE" id="PS50932">
    <property type="entry name" value="HTH_LACI_2"/>
    <property type="match status" value="1"/>
</dbReference>
<dbReference type="InterPro" id="IPR046335">
    <property type="entry name" value="LacI/GalR-like_sensor"/>
</dbReference>
<feature type="region of interest" description="Disordered" evidence="5">
    <location>
        <begin position="1"/>
        <end position="28"/>
    </location>
</feature>
<evidence type="ECO:0000256" key="1">
    <source>
        <dbReference type="ARBA" id="ARBA00022491"/>
    </source>
</evidence>
<evidence type="ECO:0000313" key="7">
    <source>
        <dbReference type="EMBL" id="GCF09791.1"/>
    </source>
</evidence>
<dbReference type="GO" id="GO:0000976">
    <property type="term" value="F:transcription cis-regulatory region binding"/>
    <property type="evidence" value="ECO:0007669"/>
    <property type="project" value="TreeGrafter"/>
</dbReference>
<evidence type="ECO:0000259" key="6">
    <source>
        <dbReference type="PROSITE" id="PS50932"/>
    </source>
</evidence>
<dbReference type="EMBL" id="BIXY01000051">
    <property type="protein sequence ID" value="GCF09791.1"/>
    <property type="molecule type" value="Genomic_DNA"/>
</dbReference>
<keyword evidence="3" id="KW-0238">DNA-binding</keyword>
<dbReference type="InterPro" id="IPR000843">
    <property type="entry name" value="HTH_LacI"/>
</dbReference>
<proteinExistence type="predicted"/>
<sequence>MYEEQKKGADEAEAEQRSQTPSSTRGATLKDVALAAGVTLGTASKAINGRGKLSQETRERVRDEARRLGFRFRKLEQDTLVDQHMMIGVLTSDVYGRFSLPLLSGIEKAFDMRPVSAVLCSASDQRKEQAHLQTLLERHVDGIVVSARREDPRLPIDLGQVQLPVVYAHTQVTDPNALSILPDDAQGARLAVEHLISIGRRQFAHITGPGYFEAVRLRESAMSQVLAEHDIPFSMNRVLSGPWQESWGYTAAKYLIKQDLSIDALFCGSDQLARGAVDALHEMGIRIPEDVAVVGFDNWEPIACATRPALTTIDMNLEAVGHYVGQCLLDLLAGKLLSGTVRLPCKLIVRESTVPIPI</sequence>
<dbReference type="InterPro" id="IPR010982">
    <property type="entry name" value="Lambda_DNA-bd_dom_sf"/>
</dbReference>
<keyword evidence="1" id="KW-0678">Repressor</keyword>
<dbReference type="CDD" id="cd06288">
    <property type="entry name" value="PBP1_sucrose_transcription_regulator"/>
    <property type="match status" value="1"/>
</dbReference>
<dbReference type="Pfam" id="PF00356">
    <property type="entry name" value="LacI"/>
    <property type="match status" value="1"/>
</dbReference>
<dbReference type="Gene3D" id="1.10.260.40">
    <property type="entry name" value="lambda repressor-like DNA-binding domains"/>
    <property type="match status" value="1"/>
</dbReference>
<feature type="compositionally biased region" description="Polar residues" evidence="5">
    <location>
        <begin position="17"/>
        <end position="26"/>
    </location>
</feature>
<dbReference type="AlphaFoldDB" id="A0A5A5TE15"/>
<keyword evidence="4" id="KW-0804">Transcription</keyword>
<dbReference type="PROSITE" id="PS00356">
    <property type="entry name" value="HTH_LACI_1"/>
    <property type="match status" value="1"/>
</dbReference>
<evidence type="ECO:0000313" key="8">
    <source>
        <dbReference type="Proteomes" id="UP000322530"/>
    </source>
</evidence>
<dbReference type="GO" id="GO:0003700">
    <property type="term" value="F:DNA-binding transcription factor activity"/>
    <property type="evidence" value="ECO:0007669"/>
    <property type="project" value="TreeGrafter"/>
</dbReference>
<organism evidence="7 8">
    <name type="scientific">Dictyobacter arantiisoli</name>
    <dbReference type="NCBI Taxonomy" id="2014874"/>
    <lineage>
        <taxon>Bacteria</taxon>
        <taxon>Bacillati</taxon>
        <taxon>Chloroflexota</taxon>
        <taxon>Ktedonobacteria</taxon>
        <taxon>Ktedonobacterales</taxon>
        <taxon>Dictyobacteraceae</taxon>
        <taxon>Dictyobacter</taxon>
    </lineage>
</organism>
<reference evidence="7 8" key="1">
    <citation type="submission" date="2019-01" db="EMBL/GenBank/DDBJ databases">
        <title>Draft genome sequence of Dictyobacter sp. Uno17.</title>
        <authorList>
            <person name="Wang C.M."/>
            <person name="Zheng Y."/>
            <person name="Sakai Y."/>
            <person name="Abe K."/>
            <person name="Yokota A."/>
            <person name="Yabe S."/>
        </authorList>
    </citation>
    <scope>NUCLEOTIDE SEQUENCE [LARGE SCALE GENOMIC DNA]</scope>
    <source>
        <strain evidence="7 8">Uno17</strain>
    </source>
</reference>
<evidence type="ECO:0000256" key="5">
    <source>
        <dbReference type="SAM" id="MobiDB-lite"/>
    </source>
</evidence>
<name>A0A5A5TE15_9CHLR</name>
<evidence type="ECO:0000256" key="3">
    <source>
        <dbReference type="ARBA" id="ARBA00023125"/>
    </source>
</evidence>